<keyword evidence="1" id="KW-0472">Membrane</keyword>
<keyword evidence="1" id="KW-1133">Transmembrane helix</keyword>
<dbReference type="STRING" id="525918.SAMN05660964_03192"/>
<evidence type="ECO:0000313" key="3">
    <source>
        <dbReference type="Proteomes" id="UP000199397"/>
    </source>
</evidence>
<name>A0A1H4FZD1_9GAMM</name>
<evidence type="ECO:0000256" key="1">
    <source>
        <dbReference type="SAM" id="Phobius"/>
    </source>
</evidence>
<proteinExistence type="predicted"/>
<dbReference type="Proteomes" id="UP000199397">
    <property type="component" value="Unassembled WGS sequence"/>
</dbReference>
<organism evidence="2 3">
    <name type="scientific">Thiothrix caldifontis</name>
    <dbReference type="NCBI Taxonomy" id="525918"/>
    <lineage>
        <taxon>Bacteria</taxon>
        <taxon>Pseudomonadati</taxon>
        <taxon>Pseudomonadota</taxon>
        <taxon>Gammaproteobacteria</taxon>
        <taxon>Thiotrichales</taxon>
        <taxon>Thiotrichaceae</taxon>
        <taxon>Thiothrix</taxon>
    </lineage>
</organism>
<dbReference type="OrthoDB" id="598221at2"/>
<accession>A0A1H4FZD1</accession>
<sequence>MTEPSPPPFEVTTSALNKYDESLLDLFAKDVAAQATRLDDLAKQLITLNIAIPGLYATVLKFISGDKAVVNDPVLLLITFAAWLLALGFALASLFPQRHQVDPDSLSEIETFFYRSAQHKRKLLAAASLLSFFGICFAVFSLFV</sequence>
<keyword evidence="3" id="KW-1185">Reference proteome</keyword>
<feature type="transmembrane region" description="Helical" evidence="1">
    <location>
        <begin position="123"/>
        <end position="143"/>
    </location>
</feature>
<dbReference type="EMBL" id="FNQP01000026">
    <property type="protein sequence ID" value="SEB02699.1"/>
    <property type="molecule type" value="Genomic_DNA"/>
</dbReference>
<dbReference type="RefSeq" id="WP_093070212.1">
    <property type="nucleotide sequence ID" value="NZ_FNQP01000026.1"/>
</dbReference>
<dbReference type="AlphaFoldDB" id="A0A1H4FZD1"/>
<protein>
    <submittedName>
        <fullName evidence="2">Uncharacterized protein</fullName>
    </submittedName>
</protein>
<gene>
    <name evidence="2" type="ORF">SAMN05660964_03192</name>
</gene>
<feature type="transmembrane region" description="Helical" evidence="1">
    <location>
        <begin position="75"/>
        <end position="95"/>
    </location>
</feature>
<keyword evidence="1" id="KW-0812">Transmembrane</keyword>
<evidence type="ECO:0000313" key="2">
    <source>
        <dbReference type="EMBL" id="SEB02699.1"/>
    </source>
</evidence>
<reference evidence="2 3" key="1">
    <citation type="submission" date="2016-10" db="EMBL/GenBank/DDBJ databases">
        <authorList>
            <person name="de Groot N.N."/>
        </authorList>
    </citation>
    <scope>NUCLEOTIDE SEQUENCE [LARGE SCALE GENOMIC DNA]</scope>
    <source>
        <strain evidence="2 3">DSM 21228</strain>
    </source>
</reference>